<evidence type="ECO:0000313" key="2">
    <source>
        <dbReference type="Proteomes" id="UP000515856"/>
    </source>
</evidence>
<protein>
    <submittedName>
        <fullName evidence="1">Uncharacterized protein</fullName>
    </submittedName>
</protein>
<evidence type="ECO:0000313" key="1">
    <source>
        <dbReference type="EMBL" id="QNM10712.1"/>
    </source>
</evidence>
<dbReference type="Proteomes" id="UP000515856">
    <property type="component" value="Chromosome"/>
</dbReference>
<name>A0A7G9GIT0_9FIRM</name>
<dbReference type="RefSeq" id="WP_117454459.1">
    <property type="nucleotide sequence ID" value="NZ_CP060636.1"/>
</dbReference>
<dbReference type="EMBL" id="CP060636">
    <property type="protein sequence ID" value="QNM10712.1"/>
    <property type="molecule type" value="Genomic_DNA"/>
</dbReference>
<proteinExistence type="predicted"/>
<reference evidence="1 2" key="1">
    <citation type="submission" date="2020-08" db="EMBL/GenBank/DDBJ databases">
        <authorList>
            <person name="Liu C."/>
            <person name="Sun Q."/>
        </authorList>
    </citation>
    <scope>NUCLEOTIDE SEQUENCE [LARGE SCALE GENOMIC DNA]</scope>
    <source>
        <strain evidence="1 2">NSJ-61</strain>
    </source>
</reference>
<dbReference type="KEGG" id="ehn:H9Q80_10440"/>
<keyword evidence="2" id="KW-1185">Reference proteome</keyword>
<organism evidence="1 2">
    <name type="scientific">[Eubacterium] hominis</name>
    <dbReference type="NCBI Taxonomy" id="2764325"/>
    <lineage>
        <taxon>Bacteria</taxon>
        <taxon>Bacillati</taxon>
        <taxon>Bacillota</taxon>
        <taxon>Erysipelotrichia</taxon>
        <taxon>Erysipelotrichales</taxon>
        <taxon>Erysipelotrichaceae</taxon>
        <taxon>Amedibacillus</taxon>
    </lineage>
</organism>
<dbReference type="AlphaFoldDB" id="A0A7G9GIT0"/>
<accession>A0A7G9GIT0</accession>
<gene>
    <name evidence="1" type="ORF">H9Q80_10440</name>
</gene>
<sequence length="62" mass="7209">MKNIEKENLTNTPTFLVEIKSCKNQSWQGRLTWVEKNQTTSFRSALELMKIMDSAVSNDEED</sequence>